<dbReference type="EMBL" id="GBXM01105946">
    <property type="protein sequence ID" value="JAH02631.1"/>
    <property type="molecule type" value="Transcribed_RNA"/>
</dbReference>
<organism evidence="2">
    <name type="scientific">Anguilla anguilla</name>
    <name type="common">European freshwater eel</name>
    <name type="synonym">Muraena anguilla</name>
    <dbReference type="NCBI Taxonomy" id="7936"/>
    <lineage>
        <taxon>Eukaryota</taxon>
        <taxon>Metazoa</taxon>
        <taxon>Chordata</taxon>
        <taxon>Craniata</taxon>
        <taxon>Vertebrata</taxon>
        <taxon>Euteleostomi</taxon>
        <taxon>Actinopterygii</taxon>
        <taxon>Neopterygii</taxon>
        <taxon>Teleostei</taxon>
        <taxon>Anguilliformes</taxon>
        <taxon>Anguillidae</taxon>
        <taxon>Anguilla</taxon>
    </lineage>
</organism>
<reference evidence="2" key="1">
    <citation type="submission" date="2014-11" db="EMBL/GenBank/DDBJ databases">
        <authorList>
            <person name="Amaro Gonzalez C."/>
        </authorList>
    </citation>
    <scope>NUCLEOTIDE SEQUENCE</scope>
</reference>
<proteinExistence type="predicted"/>
<reference evidence="2" key="2">
    <citation type="journal article" date="2015" name="Fish Shellfish Immunol.">
        <title>Early steps in the European eel (Anguilla anguilla)-Vibrio vulnificus interaction in the gills: Role of the RtxA13 toxin.</title>
        <authorList>
            <person name="Callol A."/>
            <person name="Pajuelo D."/>
            <person name="Ebbesson L."/>
            <person name="Teles M."/>
            <person name="MacKenzie S."/>
            <person name="Amaro C."/>
        </authorList>
    </citation>
    <scope>NUCLEOTIDE SEQUENCE</scope>
</reference>
<feature type="region of interest" description="Disordered" evidence="1">
    <location>
        <begin position="1"/>
        <end position="21"/>
    </location>
</feature>
<protein>
    <submittedName>
        <fullName evidence="2">Uncharacterized protein</fullName>
    </submittedName>
</protein>
<name>A0A0E9PD97_ANGAN</name>
<dbReference type="AlphaFoldDB" id="A0A0E9PD97"/>
<accession>A0A0E9PD97</accession>
<sequence length="21" mass="2537">MSHKKELQPKNKIKLKNNQVM</sequence>
<evidence type="ECO:0000256" key="1">
    <source>
        <dbReference type="SAM" id="MobiDB-lite"/>
    </source>
</evidence>
<evidence type="ECO:0000313" key="2">
    <source>
        <dbReference type="EMBL" id="JAH02631.1"/>
    </source>
</evidence>